<name>A0A830HJJ0_9CHLO</name>
<comment type="caution">
    <text evidence="1">The sequence shown here is derived from an EMBL/GenBank/DDBJ whole genome shotgun (WGS) entry which is preliminary data.</text>
</comment>
<proteinExistence type="predicted"/>
<evidence type="ECO:0000313" key="2">
    <source>
        <dbReference type="Proteomes" id="UP000660262"/>
    </source>
</evidence>
<organism evidence="1 2">
    <name type="scientific">Pycnococcus provasolii</name>
    <dbReference type="NCBI Taxonomy" id="41880"/>
    <lineage>
        <taxon>Eukaryota</taxon>
        <taxon>Viridiplantae</taxon>
        <taxon>Chlorophyta</taxon>
        <taxon>Pseudoscourfieldiophyceae</taxon>
        <taxon>Pseudoscourfieldiales</taxon>
        <taxon>Pycnococcaceae</taxon>
        <taxon>Pycnococcus</taxon>
    </lineage>
</organism>
<evidence type="ECO:0000313" key="1">
    <source>
        <dbReference type="EMBL" id="GHP07546.1"/>
    </source>
</evidence>
<reference evidence="1" key="1">
    <citation type="submission" date="2020-10" db="EMBL/GenBank/DDBJ databases">
        <title>Unveiling of a novel bifunctional photoreceptor, Dualchrome1, isolated from a cosmopolitan green alga.</title>
        <authorList>
            <person name="Suzuki S."/>
            <person name="Kawachi M."/>
        </authorList>
    </citation>
    <scope>NUCLEOTIDE SEQUENCE</scope>
    <source>
        <strain evidence="1">NIES 2893</strain>
    </source>
</reference>
<accession>A0A830HJJ0</accession>
<keyword evidence="2" id="KW-1185">Reference proteome</keyword>
<dbReference type="EMBL" id="BNJQ01000017">
    <property type="protein sequence ID" value="GHP07546.1"/>
    <property type="molecule type" value="Genomic_DNA"/>
</dbReference>
<protein>
    <submittedName>
        <fullName evidence="1">Uncharacterized protein</fullName>
    </submittedName>
</protein>
<dbReference type="AlphaFoldDB" id="A0A830HJJ0"/>
<sequence>MTAPPFGWAPAPLCLERHVAVARYAVQTLLRAAAIWLWPSAPSDAAALIRAAEAYYIYVDDHFGASTPFGATAAHLLTILEGGALNFTHDGEKFDIGAAVDEAL</sequence>
<dbReference type="Proteomes" id="UP000660262">
    <property type="component" value="Unassembled WGS sequence"/>
</dbReference>
<gene>
    <name evidence="1" type="ORF">PPROV_000628800</name>
</gene>